<name>A0A9J6ES14_RHIMP</name>
<reference evidence="8" key="2">
    <citation type="submission" date="2021-09" db="EMBL/GenBank/DDBJ databases">
        <authorList>
            <person name="Jia N."/>
            <person name="Wang J."/>
            <person name="Shi W."/>
            <person name="Du L."/>
            <person name="Sun Y."/>
            <person name="Zhan W."/>
            <person name="Jiang J."/>
            <person name="Wang Q."/>
            <person name="Zhang B."/>
            <person name="Ji P."/>
            <person name="Sakyi L.B."/>
            <person name="Cui X."/>
            <person name="Yuan T."/>
            <person name="Jiang B."/>
            <person name="Yang W."/>
            <person name="Lam T.T.-Y."/>
            <person name="Chang Q."/>
            <person name="Ding S."/>
            <person name="Wang X."/>
            <person name="Zhu J."/>
            <person name="Ruan X."/>
            <person name="Zhao L."/>
            <person name="Wei J."/>
            <person name="Que T."/>
            <person name="Du C."/>
            <person name="Cheng J."/>
            <person name="Dai P."/>
            <person name="Han X."/>
            <person name="Huang E."/>
            <person name="Gao Y."/>
            <person name="Liu J."/>
            <person name="Shao H."/>
            <person name="Ye R."/>
            <person name="Li L."/>
            <person name="Wei W."/>
            <person name="Wang X."/>
            <person name="Wang C."/>
            <person name="Huo Q."/>
            <person name="Li W."/>
            <person name="Guo W."/>
            <person name="Chen H."/>
            <person name="Chen S."/>
            <person name="Zhou L."/>
            <person name="Zhou L."/>
            <person name="Ni X."/>
            <person name="Tian J."/>
            <person name="Zhou Y."/>
            <person name="Sheng Y."/>
            <person name="Liu T."/>
            <person name="Pan Y."/>
            <person name="Xia L."/>
            <person name="Li J."/>
            <person name="Zhao F."/>
            <person name="Cao W."/>
        </authorList>
    </citation>
    <scope>NUCLEOTIDE SEQUENCE</scope>
    <source>
        <strain evidence="8">Rmic-2018</strain>
        <tissue evidence="8">Larvae</tissue>
    </source>
</reference>
<comment type="caution">
    <text evidence="8">The sequence shown here is derived from an EMBL/GenBank/DDBJ whole genome shotgun (WGS) entry which is preliminary data.</text>
</comment>
<evidence type="ECO:0000256" key="4">
    <source>
        <dbReference type="ARBA" id="ARBA00023136"/>
    </source>
</evidence>
<feature type="compositionally biased region" description="Polar residues" evidence="5">
    <location>
        <begin position="754"/>
        <end position="766"/>
    </location>
</feature>
<dbReference type="Proteomes" id="UP000821866">
    <property type="component" value="Chromosome 10"/>
</dbReference>
<evidence type="ECO:0000259" key="7">
    <source>
        <dbReference type="Pfam" id="PF23727"/>
    </source>
</evidence>
<feature type="transmembrane region" description="Helical" evidence="6">
    <location>
        <begin position="96"/>
        <end position="116"/>
    </location>
</feature>
<keyword evidence="3 6" id="KW-1133">Transmembrane helix</keyword>
<sequence>MKFNGAPKRYVPLPQSQSDDEVVRLDDRQVQRRSSAALAGSGAVATANGRVGAAPERSACAAHIAMTRLESKQADASSVPDWSSEGTAPLSVWRKCCLALSLACSALFVIGLGWLLPCRYDSLQPLESVPSVMQHWTHLYQGLALTSNVEASFEDDVERDCTVHLGFQQYSEHNETATVGVMALNGMTGSVMWKQELYAAAVRQQCLLDVCFVLGDGSNSLLAAVNKSSGALLWYAHDHGSDGQLGGSTLQSVSDFHVVTDCNDDGLPDLVVSMQVEKPSTEPFSVSKLERALALISQDDGRLLKAPLSLPQCQNMPRILGSLEHGRNISHHVDVFVHCLTHHNKSILLKVALSRLSSVNRTDSEATTHVMWSKGKSASGHGLQLVVLQEDEEPSLILAWGHGKLLKLSGIDYHQRWSTDLKLDSPVRSVVAGHFTAFSTYELFVVSDHGTRSRATLFQLLSASTGHVSWQMQYDGTATRVAHLVPAISRYVDGVLIKATSPLADAMASRHDLDLWTKKLQEPKYAHYMETFHGIRDYNPEKHQLVLNTQEEQYFIVDFTNKTVDIMARLTVQQLCFAHGSPEPVGGIQVLVGAPPITLELDRADTNFRLLVSQQPIQYEEQFLQTDHILPTLDVWLDHSIARHAFPFHRLAREEVRQMACMPEILVYTGGLYTYRLAVRRTGLERVNRIAGQGAPPHQPSPLLRPAHTEPVVVAPSPKAAVAQATPPTPKQRPETPESSGLKASPHQARPEIGTNSPHVRASSASEEAMDTSAPLVPKEQRGFL</sequence>
<proteinExistence type="predicted"/>
<dbReference type="Pfam" id="PF23727">
    <property type="entry name" value="Beta-prop_FAM234A_B"/>
    <property type="match status" value="1"/>
</dbReference>
<keyword evidence="9" id="KW-1185">Reference proteome</keyword>
<keyword evidence="2 6" id="KW-0812">Transmembrane</keyword>
<evidence type="ECO:0000256" key="5">
    <source>
        <dbReference type="SAM" id="MobiDB-lite"/>
    </source>
</evidence>
<dbReference type="GO" id="GO:0016020">
    <property type="term" value="C:membrane"/>
    <property type="evidence" value="ECO:0007669"/>
    <property type="project" value="UniProtKB-SubCell"/>
</dbReference>
<dbReference type="PANTHER" id="PTHR21419">
    <property type="match status" value="1"/>
</dbReference>
<dbReference type="PANTHER" id="PTHR21419:SF30">
    <property type="entry name" value="IG-LIKE DOMAIN-CONTAINING PROTEIN"/>
    <property type="match status" value="1"/>
</dbReference>
<dbReference type="VEuPathDB" id="VectorBase:LOC119179453"/>
<reference evidence="8" key="1">
    <citation type="journal article" date="2020" name="Cell">
        <title>Large-Scale Comparative Analyses of Tick Genomes Elucidate Their Genetic Diversity and Vector Capacities.</title>
        <authorList>
            <consortium name="Tick Genome and Microbiome Consortium (TIGMIC)"/>
            <person name="Jia N."/>
            <person name="Wang J."/>
            <person name="Shi W."/>
            <person name="Du L."/>
            <person name="Sun Y."/>
            <person name="Zhan W."/>
            <person name="Jiang J.F."/>
            <person name="Wang Q."/>
            <person name="Zhang B."/>
            <person name="Ji P."/>
            <person name="Bell-Sakyi L."/>
            <person name="Cui X.M."/>
            <person name="Yuan T.T."/>
            <person name="Jiang B.G."/>
            <person name="Yang W.F."/>
            <person name="Lam T.T."/>
            <person name="Chang Q.C."/>
            <person name="Ding S.J."/>
            <person name="Wang X.J."/>
            <person name="Zhu J.G."/>
            <person name="Ruan X.D."/>
            <person name="Zhao L."/>
            <person name="Wei J.T."/>
            <person name="Ye R.Z."/>
            <person name="Que T.C."/>
            <person name="Du C.H."/>
            <person name="Zhou Y.H."/>
            <person name="Cheng J.X."/>
            <person name="Dai P.F."/>
            <person name="Guo W.B."/>
            <person name="Han X.H."/>
            <person name="Huang E.J."/>
            <person name="Li L.F."/>
            <person name="Wei W."/>
            <person name="Gao Y.C."/>
            <person name="Liu J.Z."/>
            <person name="Shao H.Z."/>
            <person name="Wang X."/>
            <person name="Wang C.C."/>
            <person name="Yang T.C."/>
            <person name="Huo Q.B."/>
            <person name="Li W."/>
            <person name="Chen H.Y."/>
            <person name="Chen S.E."/>
            <person name="Zhou L.G."/>
            <person name="Ni X.B."/>
            <person name="Tian J.H."/>
            <person name="Sheng Y."/>
            <person name="Liu T."/>
            <person name="Pan Y.S."/>
            <person name="Xia L.Y."/>
            <person name="Li J."/>
            <person name="Zhao F."/>
            <person name="Cao W.C."/>
        </authorList>
    </citation>
    <scope>NUCLEOTIDE SEQUENCE</scope>
    <source>
        <strain evidence="8">Rmic-2018</strain>
    </source>
</reference>
<organism evidence="8 9">
    <name type="scientific">Rhipicephalus microplus</name>
    <name type="common">Cattle tick</name>
    <name type="synonym">Boophilus microplus</name>
    <dbReference type="NCBI Taxonomy" id="6941"/>
    <lineage>
        <taxon>Eukaryota</taxon>
        <taxon>Metazoa</taxon>
        <taxon>Ecdysozoa</taxon>
        <taxon>Arthropoda</taxon>
        <taxon>Chelicerata</taxon>
        <taxon>Arachnida</taxon>
        <taxon>Acari</taxon>
        <taxon>Parasitiformes</taxon>
        <taxon>Ixodida</taxon>
        <taxon>Ixodoidea</taxon>
        <taxon>Ixodidae</taxon>
        <taxon>Rhipicephalinae</taxon>
        <taxon>Rhipicephalus</taxon>
        <taxon>Boophilus</taxon>
    </lineage>
</organism>
<comment type="subcellular location">
    <subcellularLocation>
        <location evidence="1">Membrane</location>
        <topology evidence="1">Single-pass membrane protein</topology>
    </subcellularLocation>
</comment>
<feature type="domain" description="FAM234A/B beta-propeller" evidence="7">
    <location>
        <begin position="178"/>
        <end position="475"/>
    </location>
</feature>
<evidence type="ECO:0000313" key="9">
    <source>
        <dbReference type="Proteomes" id="UP000821866"/>
    </source>
</evidence>
<keyword evidence="4 6" id="KW-0472">Membrane</keyword>
<evidence type="ECO:0000256" key="1">
    <source>
        <dbReference type="ARBA" id="ARBA00004167"/>
    </source>
</evidence>
<dbReference type="InterPro" id="IPR045232">
    <property type="entry name" value="FAM234"/>
</dbReference>
<evidence type="ECO:0000256" key="3">
    <source>
        <dbReference type="ARBA" id="ARBA00022989"/>
    </source>
</evidence>
<evidence type="ECO:0000256" key="6">
    <source>
        <dbReference type="SAM" id="Phobius"/>
    </source>
</evidence>
<feature type="region of interest" description="Disordered" evidence="5">
    <location>
        <begin position="718"/>
        <end position="785"/>
    </location>
</feature>
<dbReference type="AlphaFoldDB" id="A0A9J6ES14"/>
<gene>
    <name evidence="8" type="ORF">HPB51_008036</name>
</gene>
<dbReference type="InterPro" id="IPR055409">
    <property type="entry name" value="Beta-prop_FAM234A_B"/>
</dbReference>
<evidence type="ECO:0000256" key="2">
    <source>
        <dbReference type="ARBA" id="ARBA00022692"/>
    </source>
</evidence>
<evidence type="ECO:0000313" key="8">
    <source>
        <dbReference type="EMBL" id="KAH8036988.1"/>
    </source>
</evidence>
<dbReference type="EMBL" id="JABSTU010000002">
    <property type="protein sequence ID" value="KAH8036988.1"/>
    <property type="molecule type" value="Genomic_DNA"/>
</dbReference>
<feature type="region of interest" description="Disordered" evidence="5">
    <location>
        <begin position="1"/>
        <end position="21"/>
    </location>
</feature>
<accession>A0A9J6ES14</accession>
<protein>
    <recommendedName>
        <fullName evidence="7">FAM234A/B beta-propeller domain-containing protein</fullName>
    </recommendedName>
</protein>